<dbReference type="RefSeq" id="WP_104144346.1">
    <property type="nucleotide sequence ID" value="NZ_PREU01000007.1"/>
</dbReference>
<sequence length="148" mass="16972">MWSSIKRFLSGPAPVEDPFRQSVSFDDTGFTRHCELARAIGLQEHWAWADVHEFGFSFRPAIYPDPWSGDYMESLWYLWVRCDDGDMMRVILDERLLDAKHLPPALLRNLPGLDMGVLHEGLATAARGDRYFEGEGEWAAWRRNAAAS</sequence>
<dbReference type="AlphaFoldDB" id="A0A2S5GQE2"/>
<organism evidence="1 2">
    <name type="scientific">Achromobacter spanius</name>
    <dbReference type="NCBI Taxonomy" id="217203"/>
    <lineage>
        <taxon>Bacteria</taxon>
        <taxon>Pseudomonadati</taxon>
        <taxon>Pseudomonadota</taxon>
        <taxon>Betaproteobacteria</taxon>
        <taxon>Burkholderiales</taxon>
        <taxon>Alcaligenaceae</taxon>
        <taxon>Achromobacter</taxon>
    </lineage>
</organism>
<protein>
    <submittedName>
        <fullName evidence="1">Uncharacterized protein</fullName>
    </submittedName>
</protein>
<dbReference type="Proteomes" id="UP000239990">
    <property type="component" value="Unassembled WGS sequence"/>
</dbReference>
<reference evidence="1 2" key="1">
    <citation type="submission" date="2018-02" db="EMBL/GenBank/DDBJ databases">
        <title>Draft Genome of Achromobacter spanius stain 6.</title>
        <authorList>
            <person name="Gunasekera T.S."/>
            <person name="Radwan O."/>
            <person name="Ruiz O.N."/>
        </authorList>
    </citation>
    <scope>NUCLEOTIDE SEQUENCE [LARGE SCALE GENOMIC DNA]</scope>
    <source>
        <strain evidence="1 2">6</strain>
    </source>
</reference>
<dbReference type="OrthoDB" id="8664658at2"/>
<proteinExistence type="predicted"/>
<evidence type="ECO:0000313" key="2">
    <source>
        <dbReference type="Proteomes" id="UP000239990"/>
    </source>
</evidence>
<gene>
    <name evidence="1" type="ORF">C4E15_17155</name>
</gene>
<name>A0A2S5GQE2_9BURK</name>
<dbReference type="EMBL" id="PREU01000007">
    <property type="protein sequence ID" value="PPA75071.1"/>
    <property type="molecule type" value="Genomic_DNA"/>
</dbReference>
<evidence type="ECO:0000313" key="1">
    <source>
        <dbReference type="EMBL" id="PPA75071.1"/>
    </source>
</evidence>
<accession>A0A2S5GQE2</accession>
<comment type="caution">
    <text evidence="1">The sequence shown here is derived from an EMBL/GenBank/DDBJ whole genome shotgun (WGS) entry which is preliminary data.</text>
</comment>